<dbReference type="SMART" id="SM01337">
    <property type="entry name" value="APC10"/>
    <property type="match status" value="1"/>
</dbReference>
<name>A0A1S3IXW2_LINAN</name>
<reference evidence="6" key="1">
    <citation type="submission" date="2025-08" db="UniProtKB">
        <authorList>
            <consortium name="RefSeq"/>
        </authorList>
    </citation>
    <scope>IDENTIFICATION</scope>
    <source>
        <tissue evidence="6">Gonads</tissue>
    </source>
</reference>
<sequence>MSLDLPRRRLGRIRCLQQCILCFKEKRRLPESLCYVPARIEFKATGSFKVYAFEKPSKQSGKVTEILCESDTRIVGSGEEFCNSEGQWIKIIEYYSKKSRDKRETLEKEAWALLFNNASSNEEEPSLIQVEQEYTKPTPKELIFGCKPKVIDRWEDVVEDSYSLRCGRVTEVAPPDMEAVKRLQTIPPNWSIDYDEELVKFLTEHAEPDNDHLGSVRNYVESIEVSSFCDDDGCNNLTDGDSDTFWESDGNQGQHWIRLKMKKGTVIKKLLLTVDGRDDNYMPYHIIVMGGEGDNLSKLEDIHLDQNMNDMSDVCVLENMQEHYPIIEIRIKECKDDGIDTRIHGIKIKSSKERDLGLSKDLFSSQDLVRYPKLENVAADLLYRRAIGLQRFITIVDSTLPFILPAWEYSAGSFSSLEVVRQLLPLSKKRLGLIETFLRESETGVPSNMPKLYINRRAAMEHRQDPSLDPEYKNSVFYQIYEGLKPRDRYDKQLDYRWPSRNDQWWECKFLSEGIIDQGGGFRDSLSDMSDELCPSASDVPVPLPFFIRSPNQAQDDLNVNRDVYIPNPSCQELAKYRWIGKIMGACLRGKESLVLSLPQFIWKKLSGETVHWSRDYVTVDAAEVRVLETMETLDQETFEAHFGEDRTWTTVLSDGTPLPLKSADSDSAVQYEDRVEYIKLVQEARMNECEEQVAALREGLLSVVPQAVLDLLTWQELEKRICGDPEITVEALRKTTHYEDLEQNDSRVKYLWEALGNFSNEDRSRFLRFVTGRRRLPAPLYVCPDKGEAVDGLPESSTCSNTLYLPNYSSAKIAEEKLRYASYNCVAIDTDMSPWDE</sequence>
<dbReference type="OrthoDB" id="8068875at2759"/>
<dbReference type="RefSeq" id="XP_013403035.1">
    <property type="nucleotide sequence ID" value="XM_013547581.1"/>
</dbReference>
<dbReference type="PROSITE" id="PS51284">
    <property type="entry name" value="DOC"/>
    <property type="match status" value="1"/>
</dbReference>
<evidence type="ECO:0000313" key="5">
    <source>
        <dbReference type="Proteomes" id="UP000085678"/>
    </source>
</evidence>
<keyword evidence="5" id="KW-1185">Reference proteome</keyword>
<feature type="domain" description="DOC" evidence="4">
    <location>
        <begin position="193"/>
        <end position="375"/>
    </location>
</feature>
<gene>
    <name evidence="6" type="primary">LOC106168501</name>
</gene>
<dbReference type="Gene3D" id="3.30.2410.10">
    <property type="entry name" value="Hect, E3 ligase catalytic domain"/>
    <property type="match status" value="1"/>
</dbReference>
<proteinExistence type="predicted"/>
<dbReference type="InterPro" id="IPR042469">
    <property type="entry name" value="HECTD3"/>
</dbReference>
<evidence type="ECO:0000256" key="1">
    <source>
        <dbReference type="ARBA" id="ARBA00022786"/>
    </source>
</evidence>
<feature type="active site" description="Glycyl thioester intermediate" evidence="2">
    <location>
        <position position="800"/>
    </location>
</feature>
<dbReference type="InterPro" id="IPR008979">
    <property type="entry name" value="Galactose-bd-like_sf"/>
</dbReference>
<dbReference type="KEGG" id="lak:106168501"/>
<dbReference type="Gene3D" id="2.60.120.260">
    <property type="entry name" value="Galactose-binding domain-like"/>
    <property type="match status" value="1"/>
</dbReference>
<dbReference type="GO" id="GO:0004842">
    <property type="term" value="F:ubiquitin-protein transferase activity"/>
    <property type="evidence" value="ECO:0007669"/>
    <property type="project" value="InterPro"/>
</dbReference>
<dbReference type="GeneID" id="106168501"/>
<dbReference type="CDD" id="cd08666">
    <property type="entry name" value="APC10-HECTD3"/>
    <property type="match status" value="1"/>
</dbReference>
<dbReference type="PANTHER" id="PTHR46654">
    <property type="entry name" value="E3 UBIQUITIN-PROTEIN LIGASE HECTD3"/>
    <property type="match status" value="1"/>
</dbReference>
<evidence type="ECO:0000259" key="4">
    <source>
        <dbReference type="PROSITE" id="PS51284"/>
    </source>
</evidence>
<keyword evidence="1 2" id="KW-0833">Ubl conjugation pathway</keyword>
<dbReference type="PROSITE" id="PS50237">
    <property type="entry name" value="HECT"/>
    <property type="match status" value="1"/>
</dbReference>
<dbReference type="STRING" id="7574.A0A1S3IXW2"/>
<dbReference type="SUPFAM" id="SSF49785">
    <property type="entry name" value="Galactose-binding domain-like"/>
    <property type="match status" value="1"/>
</dbReference>
<dbReference type="InterPro" id="IPR035983">
    <property type="entry name" value="Hect_E3_ubiquitin_ligase"/>
</dbReference>
<evidence type="ECO:0000313" key="6">
    <source>
        <dbReference type="RefSeq" id="XP_013403035.1"/>
    </source>
</evidence>
<dbReference type="InterPro" id="IPR004939">
    <property type="entry name" value="APC_su10/DOC_dom"/>
</dbReference>
<dbReference type="PANTHER" id="PTHR46654:SF1">
    <property type="entry name" value="E3 UBIQUITIN-PROTEIN LIGASE HECTD3"/>
    <property type="match status" value="1"/>
</dbReference>
<dbReference type="Gene3D" id="3.30.2160.10">
    <property type="entry name" value="Hect, E3 ligase catalytic domain"/>
    <property type="match status" value="1"/>
</dbReference>
<dbReference type="Gene3D" id="3.90.1750.10">
    <property type="entry name" value="Hect, E3 ligase catalytic domains"/>
    <property type="match status" value="1"/>
</dbReference>
<organism evidence="5 6">
    <name type="scientific">Lingula anatina</name>
    <name type="common">Brachiopod</name>
    <name type="synonym">Lingula unguis</name>
    <dbReference type="NCBI Taxonomy" id="7574"/>
    <lineage>
        <taxon>Eukaryota</taxon>
        <taxon>Metazoa</taxon>
        <taxon>Spiralia</taxon>
        <taxon>Lophotrochozoa</taxon>
        <taxon>Brachiopoda</taxon>
        <taxon>Linguliformea</taxon>
        <taxon>Lingulata</taxon>
        <taxon>Lingulida</taxon>
        <taxon>Linguloidea</taxon>
        <taxon>Lingulidae</taxon>
        <taxon>Lingula</taxon>
    </lineage>
</organism>
<feature type="domain" description="HECT" evidence="3">
    <location>
        <begin position="509"/>
        <end position="834"/>
    </location>
</feature>
<dbReference type="Proteomes" id="UP000085678">
    <property type="component" value="Unplaced"/>
</dbReference>
<protein>
    <submittedName>
        <fullName evidence="6">E3 ubiquitin-protein ligase HECTD3 isoform X1</fullName>
    </submittedName>
</protein>
<dbReference type="AlphaFoldDB" id="A0A1S3IXW2"/>
<dbReference type="Pfam" id="PF00632">
    <property type="entry name" value="HECT"/>
    <property type="match status" value="1"/>
</dbReference>
<evidence type="ECO:0000256" key="2">
    <source>
        <dbReference type="PROSITE-ProRule" id="PRU00104"/>
    </source>
</evidence>
<accession>A0A1S3IXW2</accession>
<dbReference type="InterPro" id="IPR000569">
    <property type="entry name" value="HECT_dom"/>
</dbReference>
<dbReference type="SUPFAM" id="SSF56204">
    <property type="entry name" value="Hect, E3 ligase catalytic domain"/>
    <property type="match status" value="1"/>
</dbReference>
<evidence type="ECO:0000259" key="3">
    <source>
        <dbReference type="PROSITE" id="PS50237"/>
    </source>
</evidence>
<dbReference type="InParanoid" id="A0A1S3IXW2"/>
<dbReference type="Pfam" id="PF03256">
    <property type="entry name" value="ANAPC10"/>
    <property type="match status" value="1"/>
</dbReference>
<dbReference type="SMART" id="SM00119">
    <property type="entry name" value="HECTc"/>
    <property type="match status" value="1"/>
</dbReference>